<keyword evidence="2" id="KW-0732">Signal</keyword>
<evidence type="ECO:0000256" key="2">
    <source>
        <dbReference type="SAM" id="SignalP"/>
    </source>
</evidence>
<feature type="compositionally biased region" description="Low complexity" evidence="1">
    <location>
        <begin position="486"/>
        <end position="503"/>
    </location>
</feature>
<reference evidence="3 4" key="1">
    <citation type="submission" date="2016-09" db="EMBL/GenBank/DDBJ databases">
        <title>Extensive genetic diversity and differential bi-allelic expression allows diatom success in the polar Southern Ocean.</title>
        <authorList>
            <consortium name="DOE Joint Genome Institute"/>
            <person name="Mock T."/>
            <person name="Otillar R.P."/>
            <person name="Strauss J."/>
            <person name="Dupont C."/>
            <person name="Frickenhaus S."/>
            <person name="Maumus F."/>
            <person name="Mcmullan M."/>
            <person name="Sanges R."/>
            <person name="Schmutz J."/>
            <person name="Toseland A."/>
            <person name="Valas R."/>
            <person name="Veluchamy A."/>
            <person name="Ward B.J."/>
            <person name="Allen A."/>
            <person name="Barry K."/>
            <person name="Falciatore A."/>
            <person name="Ferrante M."/>
            <person name="Fortunato A.E."/>
            <person name="Gloeckner G."/>
            <person name="Gruber A."/>
            <person name="Hipkin R."/>
            <person name="Janech M."/>
            <person name="Kroth P."/>
            <person name="Leese F."/>
            <person name="Lindquist E."/>
            <person name="Lyon B.R."/>
            <person name="Martin J."/>
            <person name="Mayer C."/>
            <person name="Parker M."/>
            <person name="Quesneville H."/>
            <person name="Raymond J."/>
            <person name="Uhlig C."/>
            <person name="Valentin K.U."/>
            <person name="Worden A.Z."/>
            <person name="Armbrust E.V."/>
            <person name="Bowler C."/>
            <person name="Green B."/>
            <person name="Moulton V."/>
            <person name="Van Oosterhout C."/>
            <person name="Grigoriev I."/>
        </authorList>
    </citation>
    <scope>NUCLEOTIDE SEQUENCE [LARGE SCALE GENOMIC DNA]</scope>
    <source>
        <strain evidence="3 4">CCMP1102</strain>
    </source>
</reference>
<feature type="compositionally biased region" description="Low complexity" evidence="1">
    <location>
        <begin position="521"/>
        <end position="540"/>
    </location>
</feature>
<name>A0A1E7F7G0_9STRA</name>
<dbReference type="KEGG" id="fcy:FRACYDRAFT_242480"/>
<keyword evidence="4" id="KW-1185">Reference proteome</keyword>
<feature type="compositionally biased region" description="Low complexity" evidence="1">
    <location>
        <begin position="414"/>
        <end position="424"/>
    </location>
</feature>
<gene>
    <name evidence="3" type="ORF">FRACYDRAFT_242480</name>
</gene>
<organism evidence="3 4">
    <name type="scientific">Fragilariopsis cylindrus CCMP1102</name>
    <dbReference type="NCBI Taxonomy" id="635003"/>
    <lineage>
        <taxon>Eukaryota</taxon>
        <taxon>Sar</taxon>
        <taxon>Stramenopiles</taxon>
        <taxon>Ochrophyta</taxon>
        <taxon>Bacillariophyta</taxon>
        <taxon>Bacillariophyceae</taxon>
        <taxon>Bacillariophycidae</taxon>
        <taxon>Bacillariales</taxon>
        <taxon>Bacillariaceae</taxon>
        <taxon>Fragilariopsis</taxon>
    </lineage>
</organism>
<sequence length="626" mass="66850">MTIRGFLPAIVIALLAAIVVALLAAAVMDFNSGSTIANAINVDASTTTNTDVPATTSTTTTTTTTTAAASRNLFELPLPFDSVNNECKRTCDNISQEGEENESDNDTDFLINACPKCPEKYSPCNYCCFDGASSLKLRFFGCPGAIEIVSNVSEQTQILSEKNCDIDIDDDTNIDNNINTGSVYFVDCDCYDTAITITSSSSSSSYGDISSCPLYNIESLTYNSPDNTISYFDICLVSAKRRPGEGPVADFSIPLPSVIGLEHIPYDDLASREDDGCAFVEDDDSAQLISTAMAVTFFDTTCNEQVTGNHGSKAYPLGPGYGKFSGTCPNEGFIDFEQDDTPRLPDVIKHFNGEPPSTSFCYEFIDGTSVGFWKDEQVNNNDDDTGLFFESTFATCKCRDCSESSPTSDPTFESASPSAKASSSVPTTDGPTVSPVFPKPMPTPNPVGGSGIRPSLGTIEPTAGPTELPTPEPSFIPSTGSNIDMSNSPSTTTTTTGSIGSPSLEQKPTCSPNDDIMAPVSVTSFPTSTGSPTDSSSTMMTTEDTLLSTTDSDDADDCDDCTQCFSFAIENCVNSANGSICTPQLSNGSRRFLNEKSEYHREFLIEEIEKHKLALDEALTELEKII</sequence>
<feature type="region of interest" description="Disordered" evidence="1">
    <location>
        <begin position="406"/>
        <end position="540"/>
    </location>
</feature>
<feature type="signal peptide" evidence="2">
    <location>
        <begin position="1"/>
        <end position="21"/>
    </location>
</feature>
<dbReference type="OrthoDB" id="55216at2759"/>
<proteinExistence type="predicted"/>
<evidence type="ECO:0000313" key="4">
    <source>
        <dbReference type="Proteomes" id="UP000095751"/>
    </source>
</evidence>
<dbReference type="Proteomes" id="UP000095751">
    <property type="component" value="Unassembled WGS sequence"/>
</dbReference>
<dbReference type="EMBL" id="KV784361">
    <property type="protein sequence ID" value="OEU14128.1"/>
    <property type="molecule type" value="Genomic_DNA"/>
</dbReference>
<protein>
    <submittedName>
        <fullName evidence="3">Uncharacterized protein</fullName>
    </submittedName>
</protein>
<evidence type="ECO:0000256" key="1">
    <source>
        <dbReference type="SAM" id="MobiDB-lite"/>
    </source>
</evidence>
<feature type="chain" id="PRO_5009192758" evidence="2">
    <location>
        <begin position="22"/>
        <end position="626"/>
    </location>
</feature>
<feature type="compositionally biased region" description="Polar residues" evidence="1">
    <location>
        <begin position="476"/>
        <end position="485"/>
    </location>
</feature>
<dbReference type="InParanoid" id="A0A1E7F7G0"/>
<accession>A0A1E7F7G0</accession>
<dbReference type="AlphaFoldDB" id="A0A1E7F7G0"/>
<evidence type="ECO:0000313" key="3">
    <source>
        <dbReference type="EMBL" id="OEU14128.1"/>
    </source>
</evidence>